<dbReference type="AlphaFoldDB" id="A0A433DKK5"/>
<evidence type="ECO:0000313" key="2">
    <source>
        <dbReference type="EMBL" id="RUP51335.1"/>
    </source>
</evidence>
<reference evidence="2 3" key="1">
    <citation type="journal article" date="2018" name="New Phytol.">
        <title>Phylogenomics of Endogonaceae and evolution of mycorrhizas within Mucoromycota.</title>
        <authorList>
            <person name="Chang Y."/>
            <person name="Desiro A."/>
            <person name="Na H."/>
            <person name="Sandor L."/>
            <person name="Lipzen A."/>
            <person name="Clum A."/>
            <person name="Barry K."/>
            <person name="Grigoriev I.V."/>
            <person name="Martin F.M."/>
            <person name="Stajich J.E."/>
            <person name="Smith M.E."/>
            <person name="Bonito G."/>
            <person name="Spatafora J.W."/>
        </authorList>
    </citation>
    <scope>NUCLEOTIDE SEQUENCE [LARGE SCALE GENOMIC DNA]</scope>
    <source>
        <strain evidence="2 3">GMNB39</strain>
    </source>
</reference>
<dbReference type="SUPFAM" id="SSF51126">
    <property type="entry name" value="Pectin lyase-like"/>
    <property type="match status" value="1"/>
</dbReference>
<dbReference type="InterPro" id="IPR011050">
    <property type="entry name" value="Pectin_lyase_fold/virulence"/>
</dbReference>
<name>A0A433DKK5_9FUNG</name>
<keyword evidence="3" id="KW-1185">Reference proteome</keyword>
<dbReference type="EMBL" id="RBNI01000794">
    <property type="protein sequence ID" value="RUP51335.1"/>
    <property type="molecule type" value="Genomic_DNA"/>
</dbReference>
<evidence type="ECO:0000256" key="1">
    <source>
        <dbReference type="SAM" id="MobiDB-lite"/>
    </source>
</evidence>
<gene>
    <name evidence="2" type="ORF">BC936DRAFT_148726</name>
</gene>
<comment type="caution">
    <text evidence="2">The sequence shown here is derived from an EMBL/GenBank/DDBJ whole genome shotgun (WGS) entry which is preliminary data.</text>
</comment>
<feature type="region of interest" description="Disordered" evidence="1">
    <location>
        <begin position="353"/>
        <end position="396"/>
    </location>
</feature>
<accession>A0A433DKK5</accession>
<evidence type="ECO:0000313" key="3">
    <source>
        <dbReference type="Proteomes" id="UP000268093"/>
    </source>
</evidence>
<dbReference type="Proteomes" id="UP000268093">
    <property type="component" value="Unassembled WGS sequence"/>
</dbReference>
<proteinExistence type="predicted"/>
<protein>
    <submittedName>
        <fullName evidence="2">Uncharacterized protein</fullName>
    </submittedName>
</protein>
<organism evidence="2 3">
    <name type="scientific">Jimgerdemannia flammicorona</name>
    <dbReference type="NCBI Taxonomy" id="994334"/>
    <lineage>
        <taxon>Eukaryota</taxon>
        <taxon>Fungi</taxon>
        <taxon>Fungi incertae sedis</taxon>
        <taxon>Mucoromycota</taxon>
        <taxon>Mucoromycotina</taxon>
        <taxon>Endogonomycetes</taxon>
        <taxon>Endogonales</taxon>
        <taxon>Endogonaceae</taxon>
        <taxon>Jimgerdemannia</taxon>
    </lineage>
</organism>
<sequence>MTKSSRSTSMTSISFDASATCASITVASGTITVTVASGTVVSASVTVASGTVTVASGTITVASGTVIVASGTVIVASGTITVASGTVTVASGTVTVASGTIVSASVTAASGIVTSVPKLPVRLPSDATDAIVDAMSEIDATSSTVATDATVDTSIDAEIDVASSTITAEVTVDTAMDTLSEIDAASSTITAPAPSSASIAIFSATLTFSPCTISPSFSPSISSFTFSSSFDPSIPSFSFSSFFSIPSFSSSSSFSLLLLLLLSSSHSLALTGSKYLQHFSHANRFSPSNTSTLVNALKHPMSVGAPSLSFPRPIKPPPALVPALTLSTTAGSANNFLILATLSGVGTGIRLPSPCEGDEGLESINRGSPPSDPGSGVVGREGPESVSPLAGSSAGARSISTWVSAGFEGHE</sequence>
<dbReference type="InterPro" id="IPR012332">
    <property type="entry name" value="Autotransporter_pectin_lyase_C"/>
</dbReference>
<dbReference type="Gene3D" id="2.160.20.20">
    <property type="match status" value="1"/>
</dbReference>